<keyword evidence="1" id="KW-0175">Coiled coil</keyword>
<organism evidence="3 4">
    <name type="scientific">Euplotes crassus</name>
    <dbReference type="NCBI Taxonomy" id="5936"/>
    <lineage>
        <taxon>Eukaryota</taxon>
        <taxon>Sar</taxon>
        <taxon>Alveolata</taxon>
        <taxon>Ciliophora</taxon>
        <taxon>Intramacronucleata</taxon>
        <taxon>Spirotrichea</taxon>
        <taxon>Hypotrichia</taxon>
        <taxon>Euplotida</taxon>
        <taxon>Euplotidae</taxon>
        <taxon>Moneuplotes</taxon>
    </lineage>
</organism>
<feature type="compositionally biased region" description="Basic residues" evidence="2">
    <location>
        <begin position="382"/>
        <end position="392"/>
    </location>
</feature>
<dbReference type="Proteomes" id="UP001295684">
    <property type="component" value="Unassembled WGS sequence"/>
</dbReference>
<protein>
    <submittedName>
        <fullName evidence="3">Uncharacterized protein</fullName>
    </submittedName>
</protein>
<accession>A0AAD1Y2G9</accession>
<name>A0AAD1Y2G9_EUPCR</name>
<evidence type="ECO:0000313" key="4">
    <source>
        <dbReference type="Proteomes" id="UP001295684"/>
    </source>
</evidence>
<dbReference type="AlphaFoldDB" id="A0AAD1Y2G9"/>
<dbReference type="EMBL" id="CAMPGE010025864">
    <property type="protein sequence ID" value="CAI2383580.1"/>
    <property type="molecule type" value="Genomic_DNA"/>
</dbReference>
<evidence type="ECO:0000256" key="1">
    <source>
        <dbReference type="SAM" id="Coils"/>
    </source>
</evidence>
<evidence type="ECO:0000256" key="2">
    <source>
        <dbReference type="SAM" id="MobiDB-lite"/>
    </source>
</evidence>
<feature type="region of interest" description="Disordered" evidence="2">
    <location>
        <begin position="648"/>
        <end position="712"/>
    </location>
</feature>
<feature type="region of interest" description="Disordered" evidence="2">
    <location>
        <begin position="188"/>
        <end position="212"/>
    </location>
</feature>
<feature type="compositionally biased region" description="Basic residues" evidence="2">
    <location>
        <begin position="188"/>
        <end position="206"/>
    </location>
</feature>
<feature type="compositionally biased region" description="Basic residues" evidence="2">
    <location>
        <begin position="133"/>
        <end position="149"/>
    </location>
</feature>
<feature type="compositionally biased region" description="Polar residues" evidence="2">
    <location>
        <begin position="98"/>
        <end position="110"/>
    </location>
</feature>
<feature type="compositionally biased region" description="Basic and acidic residues" evidence="2">
    <location>
        <begin position="150"/>
        <end position="160"/>
    </location>
</feature>
<reference evidence="3" key="1">
    <citation type="submission" date="2023-07" db="EMBL/GenBank/DDBJ databases">
        <authorList>
            <consortium name="AG Swart"/>
            <person name="Singh M."/>
            <person name="Singh A."/>
            <person name="Seah K."/>
            <person name="Emmerich C."/>
        </authorList>
    </citation>
    <scope>NUCLEOTIDE SEQUENCE</scope>
    <source>
        <strain evidence="3">DP1</strain>
    </source>
</reference>
<feature type="coiled-coil region" evidence="1">
    <location>
        <begin position="547"/>
        <end position="605"/>
    </location>
</feature>
<feature type="region of interest" description="Disordered" evidence="2">
    <location>
        <begin position="349"/>
        <end position="408"/>
    </location>
</feature>
<comment type="caution">
    <text evidence="3">The sequence shown here is derived from an EMBL/GenBank/DDBJ whole genome shotgun (WGS) entry which is preliminary data.</text>
</comment>
<feature type="compositionally biased region" description="Basic and acidic residues" evidence="2">
    <location>
        <begin position="703"/>
        <end position="712"/>
    </location>
</feature>
<feature type="compositionally biased region" description="Acidic residues" evidence="2">
    <location>
        <begin position="675"/>
        <end position="695"/>
    </location>
</feature>
<evidence type="ECO:0000313" key="3">
    <source>
        <dbReference type="EMBL" id="CAI2383580.1"/>
    </source>
</evidence>
<feature type="compositionally biased region" description="Basic residues" evidence="2">
    <location>
        <begin position="79"/>
        <end position="90"/>
    </location>
</feature>
<feature type="compositionally biased region" description="Basic and acidic residues" evidence="2">
    <location>
        <begin position="393"/>
        <end position="408"/>
    </location>
</feature>
<gene>
    <name evidence="3" type="ORF">ECRASSUSDP1_LOCUS25085</name>
</gene>
<proteinExistence type="predicted"/>
<feature type="compositionally biased region" description="Basic and acidic residues" evidence="2">
    <location>
        <begin position="665"/>
        <end position="674"/>
    </location>
</feature>
<feature type="region of interest" description="Disordered" evidence="2">
    <location>
        <begin position="39"/>
        <end position="164"/>
    </location>
</feature>
<keyword evidence="4" id="KW-1185">Reference proteome</keyword>
<sequence>MEVRKSLFRIILSIGHESARKKGRESSLIRQSYLNKSIVRPGSSHHGRMGIPDTFTPPCRNHSSKKKPDSENCQQITSKNKRQANGKRGRDHSLGYFNKNSNSCVNSSFRKPQAYHRNSRDNHRHNSGSNSSKNRKGSKTSHGRSKIKSSNKEKNREKRCGSSIAAHKLNSSLFGNDIESMLLDKKRSSKKINIRSRSKSKKSPKSKKFEDTFADPSFQHTNLNMSQMFNYYSNYPTKEFLKNCTSHNQREKSHSRKFSKNLQHAYRSYTSNSVNKRGKSKMKNKQPSILLQALNRKSKNIANILDVPLVKHSKSSNKNKAKNGGKLSTHAKVLASIKDWTDAQYTRMDRQDQYNSSKKHKDNKKNSSSFLFNFKNANPSGSKKKRSGKRSRCRDETASRAKSRDKVENKTLECNSAINTYQNSIMRKDQSPLSFFCPENLQFKDESGLMIDRMQESMKLTSQLSSLEKVLKRKIREICSNEQISVASEKENLKYSSEAEEEKVECVVQTLLEISEIHPFSTKLFVMIKEGVEDCLQRLHSREKFKNICLKDSLKKAESELKKERVERELLECQYAEMQQRIKTMHKLDQEYDKLKKQLDDQEKGSLKFREQIQWLQNREEEVIKRLDLNEIDLQTERLGVFGVEVDNNKQKETQNPKIPPLNMDKLKLMKERDEYDYEEEEEEEDSDVEKEYLEDGSLALSENKREDELRRRKEQVISLLNQTFHENDH</sequence>